<keyword evidence="3" id="KW-0255">Endonuclease</keyword>
<dbReference type="GO" id="GO:0019104">
    <property type="term" value="F:DNA N-glycosylase activity"/>
    <property type="evidence" value="ECO:0007669"/>
    <property type="project" value="InterPro"/>
</dbReference>
<keyword evidence="3" id="KW-0540">Nuclease</keyword>
<protein>
    <submittedName>
        <fullName evidence="3">Endonuclease VIII-like 1</fullName>
        <ecNumber evidence="3">3.2.2.-</ecNumber>
    </submittedName>
</protein>
<dbReference type="InterPro" id="IPR035937">
    <property type="entry name" value="FPG_N"/>
</dbReference>
<dbReference type="InterPro" id="IPR012319">
    <property type="entry name" value="FPG_cat"/>
</dbReference>
<dbReference type="GO" id="GO:0003676">
    <property type="term" value="F:nucleic acid binding"/>
    <property type="evidence" value="ECO:0007669"/>
    <property type="project" value="InterPro"/>
</dbReference>
<dbReference type="AlphaFoldDB" id="A0A8B6CBR0"/>
<dbReference type="SUPFAM" id="SSF57716">
    <property type="entry name" value="Glucocorticoid receptor-like (DNA-binding domain)"/>
    <property type="match status" value="1"/>
</dbReference>
<feature type="compositionally biased region" description="Polar residues" evidence="1">
    <location>
        <begin position="394"/>
        <end position="406"/>
    </location>
</feature>
<dbReference type="EMBL" id="UYJE01001520">
    <property type="protein sequence ID" value="VDI02804.1"/>
    <property type="molecule type" value="Genomic_DNA"/>
</dbReference>
<dbReference type="EC" id="3.2.2.-" evidence="3"/>
<proteinExistence type="predicted"/>
<feature type="domain" description="Formamidopyrimidine-DNA glycosylase catalytic" evidence="2">
    <location>
        <begin position="2"/>
        <end position="132"/>
    </location>
</feature>
<dbReference type="GO" id="GO:0008270">
    <property type="term" value="F:zinc ion binding"/>
    <property type="evidence" value="ECO:0007669"/>
    <property type="project" value="InterPro"/>
</dbReference>
<feature type="compositionally biased region" description="Basic residues" evidence="1">
    <location>
        <begin position="382"/>
        <end position="393"/>
    </location>
</feature>
<name>A0A8B6CBR0_MYTGA</name>
<gene>
    <name evidence="3" type="ORF">MGAL_10B019271</name>
</gene>
<comment type="caution">
    <text evidence="3">The sequence shown here is derived from an EMBL/GenBank/DDBJ whole genome shotgun (WGS) entry which is preliminary data.</text>
</comment>
<dbReference type="OrthoDB" id="6260718at2759"/>
<dbReference type="PROSITE" id="PS51068">
    <property type="entry name" value="FPG_CAT"/>
    <property type="match status" value="1"/>
</dbReference>
<dbReference type="Gene3D" id="3.20.190.10">
    <property type="entry name" value="MutM-like, N-terminal"/>
    <property type="match status" value="1"/>
</dbReference>
<dbReference type="InterPro" id="IPR015371">
    <property type="entry name" value="Endonuclease-VIII_DNA-bd"/>
</dbReference>
<dbReference type="Proteomes" id="UP000596742">
    <property type="component" value="Unassembled WGS sequence"/>
</dbReference>
<dbReference type="GO" id="GO:0006284">
    <property type="term" value="P:base-excision repair"/>
    <property type="evidence" value="ECO:0007669"/>
    <property type="project" value="InterPro"/>
</dbReference>
<evidence type="ECO:0000259" key="2">
    <source>
        <dbReference type="PROSITE" id="PS51068"/>
    </source>
</evidence>
<dbReference type="SUPFAM" id="SSF46946">
    <property type="entry name" value="S13-like H2TH domain"/>
    <property type="match status" value="1"/>
</dbReference>
<sequence>MPEGPELYMSGQFINQTCRNNLFSGQIVKSLVSRQPDIDWNEETYTISAVTRGKELKLTLQSIPNDQKENKKCAKKQNKTLDIVFQFGMSGKFDFYEANELQKHAHLNFFTKTENNKSVQMVLSFVDYRRFGKWQPNGNWSVERGPCVLTDYIPFRENILKNVELSVFRKPICEVLLNQKYFNGIGNYLRAEICYRAGIPPFQDARSVLEPLLTETNEVKIKSEKPDILQLCHLLPNEVINLGGTGYDPENRDPDYSKFTEWLQCYYKPGMKNMADHNKRTMWYDGNPGPLKPSVEKVRKIKRKKKASEEVEKTVLKKPKVEKIEDDSKAEITGKSKRTRKTASGPITRKNVTEEENLKKSKKKSSAKAKNADLEKSSLKAAGKRRATRRKQSKTSVSDTNISCTPKQKMAGNTVRRTRRGKRS</sequence>
<dbReference type="PANTHER" id="PTHR22993">
    <property type="entry name" value="FORMAMIDOPYRIMIDINE-DNA GLYCOSYLASE"/>
    <property type="match status" value="1"/>
</dbReference>
<reference evidence="3" key="1">
    <citation type="submission" date="2018-11" db="EMBL/GenBank/DDBJ databases">
        <authorList>
            <person name="Alioto T."/>
            <person name="Alioto T."/>
        </authorList>
    </citation>
    <scope>NUCLEOTIDE SEQUENCE</scope>
</reference>
<dbReference type="SUPFAM" id="SSF81624">
    <property type="entry name" value="N-terminal domain of MutM-like DNA repair proteins"/>
    <property type="match status" value="1"/>
</dbReference>
<dbReference type="PANTHER" id="PTHR22993:SF27">
    <property type="entry name" value="ENDONUCLEASE 8-LIKE 1"/>
    <property type="match status" value="1"/>
</dbReference>
<feature type="region of interest" description="Disordered" evidence="1">
    <location>
        <begin position="325"/>
        <end position="424"/>
    </location>
</feature>
<dbReference type="GO" id="GO:0003906">
    <property type="term" value="F:DNA-(apurinic or apyrimidinic site) endonuclease activity"/>
    <property type="evidence" value="ECO:0007669"/>
    <property type="project" value="InterPro"/>
</dbReference>
<dbReference type="Gene3D" id="1.10.8.50">
    <property type="match status" value="1"/>
</dbReference>
<dbReference type="InterPro" id="IPR010979">
    <property type="entry name" value="Ribosomal_uS13-like_H2TH"/>
</dbReference>
<feature type="compositionally biased region" description="Basic and acidic residues" evidence="1">
    <location>
        <begin position="325"/>
        <end position="334"/>
    </location>
</feature>
<dbReference type="GO" id="GO:0005634">
    <property type="term" value="C:nucleus"/>
    <property type="evidence" value="ECO:0007669"/>
    <property type="project" value="TreeGrafter"/>
</dbReference>
<keyword evidence="4" id="KW-1185">Reference proteome</keyword>
<dbReference type="Pfam" id="PF09292">
    <property type="entry name" value="Neil1-DNA_bind"/>
    <property type="match status" value="1"/>
</dbReference>
<accession>A0A8B6CBR0</accession>
<dbReference type="SMART" id="SM00898">
    <property type="entry name" value="Fapy_DNA_glyco"/>
    <property type="match status" value="1"/>
</dbReference>
<evidence type="ECO:0000313" key="3">
    <source>
        <dbReference type="EMBL" id="VDI02804.1"/>
    </source>
</evidence>
<keyword evidence="3" id="KW-0326">Glycosidase</keyword>
<keyword evidence="3" id="KW-0378">Hydrolase</keyword>
<dbReference type="Pfam" id="PF01149">
    <property type="entry name" value="Fapy_DNA_glyco"/>
    <property type="match status" value="1"/>
</dbReference>
<evidence type="ECO:0000256" key="1">
    <source>
        <dbReference type="SAM" id="MobiDB-lite"/>
    </source>
</evidence>
<dbReference type="FunFam" id="1.10.8.50:FF:000007">
    <property type="entry name" value="endonuclease 8-like 1 isoform X1"/>
    <property type="match status" value="1"/>
</dbReference>
<evidence type="ECO:0000313" key="4">
    <source>
        <dbReference type="Proteomes" id="UP000596742"/>
    </source>
</evidence>
<organism evidence="3 4">
    <name type="scientific">Mytilus galloprovincialis</name>
    <name type="common">Mediterranean mussel</name>
    <dbReference type="NCBI Taxonomy" id="29158"/>
    <lineage>
        <taxon>Eukaryota</taxon>
        <taxon>Metazoa</taxon>
        <taxon>Spiralia</taxon>
        <taxon>Lophotrochozoa</taxon>
        <taxon>Mollusca</taxon>
        <taxon>Bivalvia</taxon>
        <taxon>Autobranchia</taxon>
        <taxon>Pteriomorphia</taxon>
        <taxon>Mytilida</taxon>
        <taxon>Mytiloidea</taxon>
        <taxon>Mytilidae</taxon>
        <taxon>Mytilinae</taxon>
        <taxon>Mytilus</taxon>
    </lineage>
</organism>